<evidence type="ECO:0000313" key="1">
    <source>
        <dbReference type="EMBL" id="CAI9165896.1"/>
    </source>
</evidence>
<dbReference type="EMBL" id="OX459961">
    <property type="protein sequence ID" value="CAI9165896.1"/>
    <property type="molecule type" value="Genomic_DNA"/>
</dbReference>
<protein>
    <submittedName>
        <fullName evidence="1">Uncharacterized protein</fullName>
    </submittedName>
</protein>
<proteinExistence type="predicted"/>
<dbReference type="Proteomes" id="UP001176941">
    <property type="component" value="Chromosome 25"/>
</dbReference>
<accession>A0ABN8YY85</accession>
<gene>
    <name evidence="1" type="ORF">MRATA1EN1_LOCUS14858</name>
</gene>
<keyword evidence="2" id="KW-1185">Reference proteome</keyword>
<reference evidence="1" key="1">
    <citation type="submission" date="2023-04" db="EMBL/GenBank/DDBJ databases">
        <authorList>
            <consortium name="ELIXIR-Norway"/>
        </authorList>
    </citation>
    <scope>NUCLEOTIDE SEQUENCE [LARGE SCALE GENOMIC DNA]</scope>
</reference>
<sequence length="166" mass="18237">MVLVTAPGGVSSFSVSRNSVLAAKWEAEVGFLGKSVTLNFSPGHSRSLDIGFLVPCDKLFFLDWAPKGIPDPDTPRNSFSLSYYPVCICQDPLVPTLTSMVPSIFFTSCSQRQSDWVDRARGRSAWHPKDSGGSNWMEDSEPRPVYTVSPFLASLPHWGLMGSYEA</sequence>
<name>A0ABN8YY85_RANTA</name>
<organism evidence="1 2">
    <name type="scientific">Rangifer tarandus platyrhynchus</name>
    <name type="common">Svalbard reindeer</name>
    <dbReference type="NCBI Taxonomy" id="3082113"/>
    <lineage>
        <taxon>Eukaryota</taxon>
        <taxon>Metazoa</taxon>
        <taxon>Chordata</taxon>
        <taxon>Craniata</taxon>
        <taxon>Vertebrata</taxon>
        <taxon>Euteleostomi</taxon>
        <taxon>Mammalia</taxon>
        <taxon>Eutheria</taxon>
        <taxon>Laurasiatheria</taxon>
        <taxon>Artiodactyla</taxon>
        <taxon>Ruminantia</taxon>
        <taxon>Pecora</taxon>
        <taxon>Cervidae</taxon>
        <taxon>Odocoileinae</taxon>
        <taxon>Rangifer</taxon>
    </lineage>
</organism>
<evidence type="ECO:0000313" key="2">
    <source>
        <dbReference type="Proteomes" id="UP001176941"/>
    </source>
</evidence>